<evidence type="ECO:0000256" key="7">
    <source>
        <dbReference type="ARBA" id="ARBA00023054"/>
    </source>
</evidence>
<evidence type="ECO:0000256" key="10">
    <source>
        <dbReference type="SAM" id="Coils"/>
    </source>
</evidence>
<comment type="similarity">
    <text evidence="2">Belongs to the HAUS1 family.</text>
</comment>
<feature type="region of interest" description="Disordered" evidence="11">
    <location>
        <begin position="206"/>
        <end position="236"/>
    </location>
</feature>
<comment type="subcellular location">
    <subcellularLocation>
        <location evidence="1">Cytoplasm</location>
        <location evidence="1">Cytoskeleton</location>
        <location evidence="1">Spindle</location>
    </subcellularLocation>
</comment>
<reference evidence="12 13" key="1">
    <citation type="submission" date="2019-07" db="EMBL/GenBank/DDBJ databases">
        <title>Venturia inaequalis Genome Resource.</title>
        <authorList>
            <person name="Lichtner F.J."/>
        </authorList>
    </citation>
    <scope>NUCLEOTIDE SEQUENCE [LARGE SCALE GENOMIC DNA]</scope>
    <source>
        <strain evidence="12 13">DMI_063113</strain>
    </source>
</reference>
<evidence type="ECO:0000256" key="6">
    <source>
        <dbReference type="ARBA" id="ARBA00022776"/>
    </source>
</evidence>
<evidence type="ECO:0000256" key="2">
    <source>
        <dbReference type="ARBA" id="ARBA00005479"/>
    </source>
</evidence>
<evidence type="ECO:0000256" key="1">
    <source>
        <dbReference type="ARBA" id="ARBA00004186"/>
    </source>
</evidence>
<feature type="compositionally biased region" description="Polar residues" evidence="11">
    <location>
        <begin position="209"/>
        <end position="236"/>
    </location>
</feature>
<dbReference type="InterPro" id="IPR026243">
    <property type="entry name" value="HAUS1"/>
</dbReference>
<dbReference type="Pfam" id="PF25762">
    <property type="entry name" value="HAUS1"/>
    <property type="match status" value="1"/>
</dbReference>
<name>A0A8H3ZCB8_VENIN</name>
<dbReference type="GO" id="GO:0051301">
    <property type="term" value="P:cell division"/>
    <property type="evidence" value="ECO:0007669"/>
    <property type="project" value="UniProtKB-KW"/>
</dbReference>
<evidence type="ECO:0000256" key="3">
    <source>
        <dbReference type="ARBA" id="ARBA00022490"/>
    </source>
</evidence>
<sequence length="544" mass="61884">MDLDEHVLPTALFSPSKAAAQRAQAQDWHTIDVWLSSKYQGRSVPTFERNEDTLKILRELVAANERGDEERDLIWGVWSEGLGEMKRGMGETNSPLTADLTNGLPPTGLIALSSLSTLAIELNTPSCDALSIVETVTNLTLTQQTLTQSLIRLTQLQKRLETHLQSLWSANHELRSENFQAPRELARQTLDWNRNTKQLRSKITEYNDRLSTLNPYQGSPSPYNSPRRNHSRSNTVSLTPVEEVVEKEKRLLELGEKVRELEEQVKAYKGLPKDKDDARKVVEKIRKENDKLRQKRDRFPEIYSVPGAVSWLPEDDEAVHRLEQEIDYGLKQGLSTMQESTEHDLLNPPPGSCSKNAIVHFKHNEPCVLGLNNHSMRDQNRFEARRGANNKTYTVPRPPEILKEQALEQSEILFQQLMHRFDGNTKKVGTLSMIWRLAITNSITKYTILKAHHAIGKSSSCWCRFRSGKPTGNNEEGSENVEHVTEEETRAFQNLVATDNGKIGMRLLADHRAVFGEKDIQEVYTFPAGCLPALTYWVMVFRLG</sequence>
<evidence type="ECO:0000313" key="13">
    <source>
        <dbReference type="Proteomes" id="UP000490939"/>
    </source>
</evidence>
<dbReference type="GO" id="GO:0005874">
    <property type="term" value="C:microtubule"/>
    <property type="evidence" value="ECO:0007669"/>
    <property type="project" value="UniProtKB-KW"/>
</dbReference>
<dbReference type="PANTHER" id="PTHR31570:SF1">
    <property type="entry name" value="HAUS AUGMIN-LIKE COMPLEX SUBUNIT 1"/>
    <property type="match status" value="1"/>
</dbReference>
<evidence type="ECO:0000313" key="12">
    <source>
        <dbReference type="EMBL" id="KAE9988137.1"/>
    </source>
</evidence>
<keyword evidence="13" id="KW-1185">Reference proteome</keyword>
<keyword evidence="5" id="KW-0493">Microtubule</keyword>
<accession>A0A8H3ZCB8</accession>
<keyword evidence="6" id="KW-0498">Mitosis</keyword>
<dbReference type="GO" id="GO:0051225">
    <property type="term" value="P:spindle assembly"/>
    <property type="evidence" value="ECO:0007669"/>
    <property type="project" value="InterPro"/>
</dbReference>
<comment type="caution">
    <text evidence="12">The sequence shown here is derived from an EMBL/GenBank/DDBJ whole genome shotgun (WGS) entry which is preliminary data.</text>
</comment>
<gene>
    <name evidence="12" type="ORF">EG327_003459</name>
</gene>
<protein>
    <submittedName>
        <fullName evidence="12">Uncharacterized protein</fullName>
    </submittedName>
</protein>
<evidence type="ECO:0000256" key="4">
    <source>
        <dbReference type="ARBA" id="ARBA00022618"/>
    </source>
</evidence>
<evidence type="ECO:0000256" key="8">
    <source>
        <dbReference type="ARBA" id="ARBA00023212"/>
    </source>
</evidence>
<keyword evidence="3" id="KW-0963">Cytoplasm</keyword>
<dbReference type="PANTHER" id="PTHR31570">
    <property type="entry name" value="HAUS AUGMIN-LIKE COMPLEX SUBUNIT 1"/>
    <property type="match status" value="1"/>
</dbReference>
<keyword evidence="4" id="KW-0132">Cell division</keyword>
<dbReference type="EMBL" id="WNWR01000218">
    <property type="protein sequence ID" value="KAE9988137.1"/>
    <property type="molecule type" value="Genomic_DNA"/>
</dbReference>
<dbReference type="GO" id="GO:0005819">
    <property type="term" value="C:spindle"/>
    <property type="evidence" value="ECO:0007669"/>
    <property type="project" value="UniProtKB-SubCell"/>
</dbReference>
<organism evidence="12 13">
    <name type="scientific">Venturia inaequalis</name>
    <name type="common">Apple scab fungus</name>
    <dbReference type="NCBI Taxonomy" id="5025"/>
    <lineage>
        <taxon>Eukaryota</taxon>
        <taxon>Fungi</taxon>
        <taxon>Dikarya</taxon>
        <taxon>Ascomycota</taxon>
        <taxon>Pezizomycotina</taxon>
        <taxon>Dothideomycetes</taxon>
        <taxon>Pleosporomycetidae</taxon>
        <taxon>Venturiales</taxon>
        <taxon>Venturiaceae</taxon>
        <taxon>Venturia</taxon>
    </lineage>
</organism>
<keyword evidence="9" id="KW-0131">Cell cycle</keyword>
<dbReference type="AlphaFoldDB" id="A0A8H3ZCB8"/>
<dbReference type="GO" id="GO:0005829">
    <property type="term" value="C:cytosol"/>
    <property type="evidence" value="ECO:0007669"/>
    <property type="project" value="TreeGrafter"/>
</dbReference>
<feature type="coiled-coil region" evidence="10">
    <location>
        <begin position="244"/>
        <end position="298"/>
    </location>
</feature>
<proteinExistence type="inferred from homology"/>
<keyword evidence="8" id="KW-0206">Cytoskeleton</keyword>
<evidence type="ECO:0000256" key="5">
    <source>
        <dbReference type="ARBA" id="ARBA00022701"/>
    </source>
</evidence>
<keyword evidence="7 10" id="KW-0175">Coiled coil</keyword>
<evidence type="ECO:0000256" key="9">
    <source>
        <dbReference type="ARBA" id="ARBA00023306"/>
    </source>
</evidence>
<dbReference type="GO" id="GO:0070652">
    <property type="term" value="C:HAUS complex"/>
    <property type="evidence" value="ECO:0007669"/>
    <property type="project" value="InterPro"/>
</dbReference>
<evidence type="ECO:0000256" key="11">
    <source>
        <dbReference type="SAM" id="MobiDB-lite"/>
    </source>
</evidence>
<dbReference type="Proteomes" id="UP000490939">
    <property type="component" value="Unassembled WGS sequence"/>
</dbReference>